<evidence type="ECO:0000256" key="4">
    <source>
        <dbReference type="ARBA" id="ARBA00022478"/>
    </source>
</evidence>
<dbReference type="InterPro" id="IPR006110">
    <property type="entry name" value="Pol_omega/Rpo6/RPB6"/>
</dbReference>
<dbReference type="Pfam" id="PF01192">
    <property type="entry name" value="RNA_pol_Rpb6"/>
    <property type="match status" value="1"/>
</dbReference>
<dbReference type="GO" id="GO:0000428">
    <property type="term" value="C:DNA-directed RNA polymerase complex"/>
    <property type="evidence" value="ECO:0007669"/>
    <property type="project" value="UniProtKB-KW"/>
</dbReference>
<dbReference type="STRING" id="531814.SAMN04487944_10149"/>
<keyword evidence="7 10" id="KW-0804">Transcription</keyword>
<dbReference type="GO" id="GO:0003899">
    <property type="term" value="F:DNA-directed RNA polymerase activity"/>
    <property type="evidence" value="ECO:0007669"/>
    <property type="project" value="UniProtKB-UniRule"/>
</dbReference>
<evidence type="ECO:0000313" key="12">
    <source>
        <dbReference type="Proteomes" id="UP000199687"/>
    </source>
</evidence>
<dbReference type="HAMAP" id="MF_00366">
    <property type="entry name" value="RNApol_bact_RpoZ"/>
    <property type="match status" value="1"/>
</dbReference>
<evidence type="ECO:0000256" key="7">
    <source>
        <dbReference type="ARBA" id="ARBA00023163"/>
    </source>
</evidence>
<sequence length="71" mass="7834">MILEPSIDKLQSKINSKYTLVTLAARRARQIQDTNVHQLESHDSATCVGIALEEILAEKLTVDPASEGQED</sequence>
<dbReference type="EMBL" id="FOGL01000001">
    <property type="protein sequence ID" value="SER05047.1"/>
    <property type="molecule type" value="Genomic_DNA"/>
</dbReference>
<evidence type="ECO:0000313" key="11">
    <source>
        <dbReference type="EMBL" id="SER05047.1"/>
    </source>
</evidence>
<evidence type="ECO:0000256" key="9">
    <source>
        <dbReference type="ARBA" id="ARBA00048552"/>
    </source>
</evidence>
<keyword evidence="4 10" id="KW-0240">DNA-directed RNA polymerase</keyword>
<keyword evidence="5 10" id="KW-0808">Transferase</keyword>
<evidence type="ECO:0000256" key="2">
    <source>
        <dbReference type="ARBA" id="ARBA00012418"/>
    </source>
</evidence>
<accession>A0A1H9L1N7</accession>
<evidence type="ECO:0000256" key="5">
    <source>
        <dbReference type="ARBA" id="ARBA00022679"/>
    </source>
</evidence>
<name>A0A1H9L1N7_9BACI</name>
<evidence type="ECO:0000256" key="1">
    <source>
        <dbReference type="ARBA" id="ARBA00006711"/>
    </source>
</evidence>
<evidence type="ECO:0000256" key="6">
    <source>
        <dbReference type="ARBA" id="ARBA00022695"/>
    </source>
</evidence>
<dbReference type="SMART" id="SM01409">
    <property type="entry name" value="RNA_pol_Rpb6"/>
    <property type="match status" value="1"/>
</dbReference>
<comment type="catalytic activity">
    <reaction evidence="9 10">
        <text>RNA(n) + a ribonucleoside 5'-triphosphate = RNA(n+1) + diphosphate</text>
        <dbReference type="Rhea" id="RHEA:21248"/>
        <dbReference type="Rhea" id="RHEA-COMP:14527"/>
        <dbReference type="Rhea" id="RHEA-COMP:17342"/>
        <dbReference type="ChEBI" id="CHEBI:33019"/>
        <dbReference type="ChEBI" id="CHEBI:61557"/>
        <dbReference type="ChEBI" id="CHEBI:140395"/>
        <dbReference type="EC" id="2.7.7.6"/>
    </reaction>
</comment>
<comment type="subunit">
    <text evidence="10">The RNAP catalytic core consists of 2 alpha, 1 beta, 1 beta' and 1 omega subunit. When a sigma factor is associated with the core the holoenzyme is formed, which can initiate transcription.</text>
</comment>
<organism evidence="11 12">
    <name type="scientific">Gracilibacillus ureilyticus</name>
    <dbReference type="NCBI Taxonomy" id="531814"/>
    <lineage>
        <taxon>Bacteria</taxon>
        <taxon>Bacillati</taxon>
        <taxon>Bacillota</taxon>
        <taxon>Bacilli</taxon>
        <taxon>Bacillales</taxon>
        <taxon>Bacillaceae</taxon>
        <taxon>Gracilibacillus</taxon>
    </lineage>
</organism>
<protein>
    <recommendedName>
        <fullName evidence="3 10">DNA-directed RNA polymerase subunit omega</fullName>
        <shortName evidence="10">RNAP omega subunit</shortName>
        <ecNumber evidence="2 10">2.7.7.6</ecNumber>
    </recommendedName>
    <alternativeName>
        <fullName evidence="10">RNA polymerase omega subunit</fullName>
    </alternativeName>
    <alternativeName>
        <fullName evidence="8 10">Transcriptase subunit omega</fullName>
    </alternativeName>
</protein>
<reference evidence="11 12" key="1">
    <citation type="submission" date="2016-10" db="EMBL/GenBank/DDBJ databases">
        <authorList>
            <person name="de Groot N.N."/>
        </authorList>
    </citation>
    <scope>NUCLEOTIDE SEQUENCE [LARGE SCALE GENOMIC DNA]</scope>
    <source>
        <strain evidence="11 12">CGMCC 1.7727</strain>
    </source>
</reference>
<keyword evidence="12" id="KW-1185">Reference proteome</keyword>
<evidence type="ECO:0000256" key="8">
    <source>
        <dbReference type="ARBA" id="ARBA00029924"/>
    </source>
</evidence>
<comment type="function">
    <text evidence="10">Promotes RNA polymerase assembly. Latches the N- and C-terminal regions of the beta' subunit thereby facilitating its interaction with the beta and alpha subunits.</text>
</comment>
<dbReference type="RefSeq" id="WP_089737789.1">
    <property type="nucleotide sequence ID" value="NZ_FOGL01000001.1"/>
</dbReference>
<dbReference type="PANTHER" id="PTHR34476:SF1">
    <property type="entry name" value="DNA-DIRECTED RNA POLYMERASE SUBUNIT OMEGA"/>
    <property type="match status" value="1"/>
</dbReference>
<dbReference type="GO" id="GO:0003677">
    <property type="term" value="F:DNA binding"/>
    <property type="evidence" value="ECO:0007669"/>
    <property type="project" value="UniProtKB-UniRule"/>
</dbReference>
<dbReference type="Gene3D" id="3.90.940.10">
    <property type="match status" value="1"/>
</dbReference>
<keyword evidence="6 10" id="KW-0548">Nucleotidyltransferase</keyword>
<dbReference type="NCBIfam" id="TIGR00690">
    <property type="entry name" value="rpoZ"/>
    <property type="match status" value="1"/>
</dbReference>
<dbReference type="PANTHER" id="PTHR34476">
    <property type="entry name" value="DNA-DIRECTED RNA POLYMERASE SUBUNIT OMEGA"/>
    <property type="match status" value="1"/>
</dbReference>
<dbReference type="SUPFAM" id="SSF63562">
    <property type="entry name" value="RPB6/omega subunit-like"/>
    <property type="match status" value="1"/>
</dbReference>
<dbReference type="OrthoDB" id="9815459at2"/>
<dbReference type="InterPro" id="IPR036161">
    <property type="entry name" value="RPB6/omega-like_sf"/>
</dbReference>
<proteinExistence type="inferred from homology"/>
<dbReference type="InterPro" id="IPR003716">
    <property type="entry name" value="DNA-dir_RNA_pol_omega"/>
</dbReference>
<dbReference type="EC" id="2.7.7.6" evidence="2 10"/>
<dbReference type="AlphaFoldDB" id="A0A1H9L1N7"/>
<evidence type="ECO:0000256" key="10">
    <source>
        <dbReference type="HAMAP-Rule" id="MF_00366"/>
    </source>
</evidence>
<dbReference type="GO" id="GO:0006351">
    <property type="term" value="P:DNA-templated transcription"/>
    <property type="evidence" value="ECO:0007669"/>
    <property type="project" value="UniProtKB-UniRule"/>
</dbReference>
<dbReference type="Proteomes" id="UP000199687">
    <property type="component" value="Unassembled WGS sequence"/>
</dbReference>
<gene>
    <name evidence="10" type="primary">rpoZ</name>
    <name evidence="11" type="ORF">SAMN04487944_10149</name>
</gene>
<comment type="similarity">
    <text evidence="1 10">Belongs to the RNA polymerase subunit omega family.</text>
</comment>
<evidence type="ECO:0000256" key="3">
    <source>
        <dbReference type="ARBA" id="ARBA00013725"/>
    </source>
</evidence>